<dbReference type="EMBL" id="CAJVQB010075669">
    <property type="protein sequence ID" value="CAG8844366.1"/>
    <property type="molecule type" value="Genomic_DNA"/>
</dbReference>
<keyword evidence="2" id="KW-1185">Reference proteome</keyword>
<accession>A0ABN7WZJ4</accession>
<dbReference type="Proteomes" id="UP000789901">
    <property type="component" value="Unassembled WGS sequence"/>
</dbReference>
<protein>
    <submittedName>
        <fullName evidence="1">32061_t:CDS:1</fullName>
    </submittedName>
</protein>
<name>A0ABN7WZJ4_GIGMA</name>
<reference evidence="1 2" key="1">
    <citation type="submission" date="2021-06" db="EMBL/GenBank/DDBJ databases">
        <authorList>
            <person name="Kallberg Y."/>
            <person name="Tangrot J."/>
            <person name="Rosling A."/>
        </authorList>
    </citation>
    <scope>NUCLEOTIDE SEQUENCE [LARGE SCALE GENOMIC DNA]</scope>
    <source>
        <strain evidence="1 2">120-4 pot B 10/14</strain>
    </source>
</reference>
<feature type="non-terminal residue" evidence="1">
    <location>
        <position position="88"/>
    </location>
</feature>
<feature type="non-terminal residue" evidence="1">
    <location>
        <position position="1"/>
    </location>
</feature>
<proteinExistence type="predicted"/>
<gene>
    <name evidence="1" type="ORF">GMARGA_LOCUS37063</name>
</gene>
<evidence type="ECO:0000313" key="1">
    <source>
        <dbReference type="EMBL" id="CAG8844366.1"/>
    </source>
</evidence>
<organism evidence="1 2">
    <name type="scientific">Gigaspora margarita</name>
    <dbReference type="NCBI Taxonomy" id="4874"/>
    <lineage>
        <taxon>Eukaryota</taxon>
        <taxon>Fungi</taxon>
        <taxon>Fungi incertae sedis</taxon>
        <taxon>Mucoromycota</taxon>
        <taxon>Glomeromycotina</taxon>
        <taxon>Glomeromycetes</taxon>
        <taxon>Diversisporales</taxon>
        <taxon>Gigasporaceae</taxon>
        <taxon>Gigaspora</taxon>
    </lineage>
</organism>
<sequence length="88" mass="10615">EEHLNNLLDLHRLAKRFQRGKATLGDLIEEIFLTKLKEHNDQLEKFKELLEENSGWIQKEAFEKQATYEYCLRMSRLVFHHFIPNALF</sequence>
<evidence type="ECO:0000313" key="2">
    <source>
        <dbReference type="Proteomes" id="UP000789901"/>
    </source>
</evidence>
<comment type="caution">
    <text evidence="1">The sequence shown here is derived from an EMBL/GenBank/DDBJ whole genome shotgun (WGS) entry which is preliminary data.</text>
</comment>